<comment type="subcellular location">
    <subcellularLocation>
        <location evidence="1">Cell envelope</location>
    </subcellularLocation>
</comment>
<dbReference type="Gene3D" id="2.40.420.20">
    <property type="match status" value="1"/>
</dbReference>
<dbReference type="Gene3D" id="1.10.287.470">
    <property type="entry name" value="Helix hairpin bin"/>
    <property type="match status" value="1"/>
</dbReference>
<dbReference type="SUPFAM" id="SSF111369">
    <property type="entry name" value="HlyD-like secretion proteins"/>
    <property type="match status" value="1"/>
</dbReference>
<dbReference type="EMBL" id="CACRUT010000001">
    <property type="protein sequence ID" value="VYT63741.1"/>
    <property type="molecule type" value="Genomic_DNA"/>
</dbReference>
<dbReference type="Pfam" id="PF25917">
    <property type="entry name" value="BSH_RND"/>
    <property type="match status" value="1"/>
</dbReference>
<comment type="similarity">
    <text evidence="2">Belongs to the membrane fusion protein (MFP) (TC 8.A.1) family.</text>
</comment>
<keyword evidence="3" id="KW-0813">Transport</keyword>
<evidence type="ECO:0000313" key="6">
    <source>
        <dbReference type="EMBL" id="VYT63741.1"/>
    </source>
</evidence>
<dbReference type="AlphaFoldDB" id="A0A6N2YAC0"/>
<dbReference type="GO" id="GO:1990281">
    <property type="term" value="C:efflux pump complex"/>
    <property type="evidence" value="ECO:0007669"/>
    <property type="project" value="TreeGrafter"/>
</dbReference>
<evidence type="ECO:0000256" key="2">
    <source>
        <dbReference type="ARBA" id="ARBA00009477"/>
    </source>
</evidence>
<name>A0A6N2YAC0_9BACT</name>
<dbReference type="RefSeq" id="WP_412443226.1">
    <property type="nucleotide sequence ID" value="NZ_CACRUT010000001.1"/>
</dbReference>
<feature type="domain" description="Multidrug resistance protein MdtA-like barrel-sandwich hybrid" evidence="4">
    <location>
        <begin position="58"/>
        <end position="181"/>
    </location>
</feature>
<evidence type="ECO:0000256" key="1">
    <source>
        <dbReference type="ARBA" id="ARBA00004196"/>
    </source>
</evidence>
<sequence>MNRLITMVIAAGTLCACGGASHENSILRSVALTEPVLLENTHAINHSGIVREAHTISLGFKTAGQIERIHVREGDYVRQGQLLAELDDADYRLGVEALQIQYEQLKDEVERTKQLFDQKSVSANDYEKAAAGLKQLGVQLQVNKNKLDYTKLYAPTDGYVQAVNFSPAEMVDAGTALFTLLDVSHMEIVADIPVGEYRQRDHFVRFYGKVAGIEEEFPMQLLSLTPKADGNQLYQLRLTFAGQPDKRLTAGMNAEISIVVADKGGITGFAVPLCAVFQDTDGNTPCVWVFERDSTVSKRPVVLNGTDAEGRAVITEGLTGEERIVRAGVNVLQQGQRVRVAEGPSKTNIGELL</sequence>
<dbReference type="PANTHER" id="PTHR30469">
    <property type="entry name" value="MULTIDRUG RESISTANCE PROTEIN MDTA"/>
    <property type="match status" value="1"/>
</dbReference>
<evidence type="ECO:0000256" key="3">
    <source>
        <dbReference type="ARBA" id="ARBA00022448"/>
    </source>
</evidence>
<proteinExistence type="inferred from homology"/>
<evidence type="ECO:0000259" key="4">
    <source>
        <dbReference type="Pfam" id="PF25917"/>
    </source>
</evidence>
<accession>A0A6N2YAC0</accession>
<dbReference type="NCBIfam" id="TIGR01730">
    <property type="entry name" value="RND_mfp"/>
    <property type="match status" value="1"/>
</dbReference>
<feature type="domain" description="Multidrug resistance protein MdtA-like C-terminal permuted SH3" evidence="5">
    <location>
        <begin position="271"/>
        <end position="327"/>
    </location>
</feature>
<reference evidence="6" key="1">
    <citation type="submission" date="2019-11" db="EMBL/GenBank/DDBJ databases">
        <authorList>
            <person name="Feng L."/>
        </authorList>
    </citation>
    <scope>NUCLEOTIDE SEQUENCE</scope>
    <source>
        <strain evidence="6">PclaraLFYP37</strain>
    </source>
</reference>
<gene>
    <name evidence="6" type="primary">mdtA_1</name>
    <name evidence="6" type="ORF">PCLFYP37_00003</name>
</gene>
<dbReference type="PROSITE" id="PS51257">
    <property type="entry name" value="PROKAR_LIPOPROTEIN"/>
    <property type="match status" value="1"/>
</dbReference>
<dbReference type="InterPro" id="IPR058625">
    <property type="entry name" value="MdtA-like_BSH"/>
</dbReference>
<dbReference type="Gene3D" id="2.40.50.100">
    <property type="match status" value="1"/>
</dbReference>
<organism evidence="6">
    <name type="scientific">Paraprevotella clara</name>
    <dbReference type="NCBI Taxonomy" id="454154"/>
    <lineage>
        <taxon>Bacteria</taxon>
        <taxon>Pseudomonadati</taxon>
        <taxon>Bacteroidota</taxon>
        <taxon>Bacteroidia</taxon>
        <taxon>Bacteroidales</taxon>
        <taxon>Prevotellaceae</taxon>
        <taxon>Paraprevotella</taxon>
    </lineage>
</organism>
<dbReference type="Pfam" id="PF25967">
    <property type="entry name" value="RND-MFP_C"/>
    <property type="match status" value="1"/>
</dbReference>
<dbReference type="GO" id="GO:0015562">
    <property type="term" value="F:efflux transmembrane transporter activity"/>
    <property type="evidence" value="ECO:0007669"/>
    <property type="project" value="TreeGrafter"/>
</dbReference>
<protein>
    <submittedName>
        <fullName evidence="6">Multidrug resistance protein MdtA</fullName>
    </submittedName>
</protein>
<dbReference type="InterPro" id="IPR058627">
    <property type="entry name" value="MdtA-like_C"/>
</dbReference>
<dbReference type="InterPro" id="IPR006143">
    <property type="entry name" value="RND_pump_MFP"/>
</dbReference>
<dbReference type="PANTHER" id="PTHR30469:SF15">
    <property type="entry name" value="HLYD FAMILY OF SECRETION PROTEINS"/>
    <property type="match status" value="1"/>
</dbReference>
<evidence type="ECO:0000259" key="5">
    <source>
        <dbReference type="Pfam" id="PF25967"/>
    </source>
</evidence>